<accession>A0A317EA37</accession>
<keyword evidence="4" id="KW-1185">Reference proteome</keyword>
<dbReference type="Proteomes" id="UP000246077">
    <property type="component" value="Unassembled WGS sequence"/>
</dbReference>
<comment type="caution">
    <text evidence="3">The sequence shown here is derived from an EMBL/GenBank/DDBJ whole genome shotgun (WGS) entry which is preliminary data.</text>
</comment>
<sequence>MIADFLNKFRPGGPWLLVAMHPDKKGTPPGVTFTDAAKAEAWALEKNKTHNIYFGINPTREPINKKAEKTDIARLEWLWVDVDPRAGEDFEQERQRIRSLLNGGMPKDIPAPSLVIDSGGGYWGMWRLSEPLDIPTPASETDKPWEKAEAFNVELANRLGGDHCFNVDRIARLPGLTNWPDPKKRAKGREPSKAEVCGWNDAAYPLTAFKAAPPKAETITGGTPTASRKASPRPSVGDGTAAPSDWVPGHVAPCSTDDLREWAAANGNTIRDNTLALIATGQDPVEPTKYPSRSEPLFKVCLDLVRAGVDDAVIFRVITDPGNAIAESVREQPSWEGYAKRQIFRAWEEIGRKWWRHPKIALEYLNNMHAVLSQEGGKCRVLAWSWVPLMTDDDDDKPREEQRGRWVPLLQSFEDFQHRYCHLRVEAGTDKDGKPIEVPVGKWWLLQEARRQFDELCFHPKKPETVGRNLNLWRGWGVKPQPGDWSLMRAHVEAVLADGNAEHADYILKWAAWAVQNPHKPAEAALVFRGGKGAGKGMFARALKDLFGQHGLHIFSGDYLTGKFNAHLRDAVLVFADEAVAPDDNERSGRLQGLITEPTFVVEGKGANAVQVNNMLHVVMASNEKWVVPASSDERRYAVFNVNGNRAQDRDYFGPLAEQMANGGLAAMLHDLLEMDLDGFHPRWNIPQTDALTEQKLAGLRGVERAFLDILQTGELPVERWLDKKARTLPFVSTTRLCELVNARLRKDRGRDVTPNEVADLLKALGFEYRQYPVRGFALPTLADARAAWDRVKIPAPWDGSDRWTDLPPPKKPDADGDDGSPF</sequence>
<dbReference type="SUPFAM" id="SSF52540">
    <property type="entry name" value="P-loop containing nucleoside triphosphate hydrolases"/>
    <property type="match status" value="1"/>
</dbReference>
<gene>
    <name evidence="3" type="ORF">DKG75_00110</name>
</gene>
<proteinExistence type="predicted"/>
<dbReference type="Pfam" id="PF19263">
    <property type="entry name" value="DUF5906"/>
    <property type="match status" value="1"/>
</dbReference>
<feature type="domain" description="NrS-1 polymerase-like helicase" evidence="2">
    <location>
        <begin position="529"/>
        <end position="636"/>
    </location>
</feature>
<protein>
    <recommendedName>
        <fullName evidence="2">NrS-1 polymerase-like helicase domain-containing protein</fullName>
    </recommendedName>
</protein>
<reference evidence="4" key="1">
    <citation type="submission" date="2018-05" db="EMBL/GenBank/DDBJ databases">
        <title>Zavarzinia sp. HR-AS.</title>
        <authorList>
            <person name="Lee Y."/>
            <person name="Jeon C.O."/>
        </authorList>
    </citation>
    <scope>NUCLEOTIDE SEQUENCE [LARGE SCALE GENOMIC DNA]</scope>
    <source>
        <strain evidence="4">DSM 1231</strain>
    </source>
</reference>
<organism evidence="3 4">
    <name type="scientific">Zavarzinia compransoris</name>
    <dbReference type="NCBI Taxonomy" id="1264899"/>
    <lineage>
        <taxon>Bacteria</taxon>
        <taxon>Pseudomonadati</taxon>
        <taxon>Pseudomonadota</taxon>
        <taxon>Alphaproteobacteria</taxon>
        <taxon>Rhodospirillales</taxon>
        <taxon>Zavarziniaceae</taxon>
        <taxon>Zavarzinia</taxon>
    </lineage>
</organism>
<evidence type="ECO:0000313" key="3">
    <source>
        <dbReference type="EMBL" id="PWR23020.1"/>
    </source>
</evidence>
<dbReference type="InterPro" id="IPR045455">
    <property type="entry name" value="NrS-1_pol-like_helicase"/>
</dbReference>
<feature type="compositionally biased region" description="Basic and acidic residues" evidence="1">
    <location>
        <begin position="800"/>
        <end position="815"/>
    </location>
</feature>
<name>A0A317EA37_9PROT</name>
<dbReference type="RefSeq" id="WP_109919055.1">
    <property type="nucleotide sequence ID" value="NZ_QGLF01000001.1"/>
</dbReference>
<evidence type="ECO:0000259" key="2">
    <source>
        <dbReference type="Pfam" id="PF19263"/>
    </source>
</evidence>
<evidence type="ECO:0000313" key="4">
    <source>
        <dbReference type="Proteomes" id="UP000246077"/>
    </source>
</evidence>
<dbReference type="EMBL" id="QGLF01000001">
    <property type="protein sequence ID" value="PWR23020.1"/>
    <property type="molecule type" value="Genomic_DNA"/>
</dbReference>
<dbReference type="OrthoDB" id="8215052at2"/>
<feature type="region of interest" description="Disordered" evidence="1">
    <location>
        <begin position="796"/>
        <end position="823"/>
    </location>
</feature>
<dbReference type="Gene3D" id="3.40.50.300">
    <property type="entry name" value="P-loop containing nucleotide triphosphate hydrolases"/>
    <property type="match status" value="1"/>
</dbReference>
<feature type="region of interest" description="Disordered" evidence="1">
    <location>
        <begin position="215"/>
        <end position="249"/>
    </location>
</feature>
<evidence type="ECO:0000256" key="1">
    <source>
        <dbReference type="SAM" id="MobiDB-lite"/>
    </source>
</evidence>
<dbReference type="InterPro" id="IPR027417">
    <property type="entry name" value="P-loop_NTPase"/>
</dbReference>
<dbReference type="AlphaFoldDB" id="A0A317EA37"/>